<keyword evidence="6 10" id="KW-0238">DNA-binding</keyword>
<sequence>MKGSESPQEQGDSGSSGKLCSVCGDKALGYNFNAITCESCKAFFRRNALSTKPLTCPFSEQCDITVVTRRFCQKCRLEKCFSIGMKKEYIMSEEDKIQKRKKIEQNRAKKKLALGEPPLKIKREPADSDVWTHRPEAFPPENSSSSEVSFPHDGHFSSPENAGSLYSPTTPTTTRNFPTIESSPTEIVNSIVDSSDASRVINHLMKTPEDAIEVMGKILNSAKDAIVLISHFISAPGDALKIISKIMNSPFDALTVFTKFMSSPTDAFEIITKVISSPNDVLQFLQQLMRSPADGLQIMNKFINAPAEALKIINKMMNHSKVDSTTSPGDKSPDIESPLKTMLHLQPNESPKSSSMASSTCESATPEPQNPEPAEDEAKKIMEDVERMPILPNSIESVLCEAIKLEYEGCSSMGQAGANGRELNDAERAKLNELIVANKALYAPVDEDLSSLISDDYRIRTNHNHQDPQLLKLVNLTAVAIRRLIKMSKKISAFKNMCQEDQVALLKGGCTEMMILRSVMQYDSDRASWKIPHHQEEMSRIKADVLKLAKGNVYEEHERFILTFDPKWRMDENIILIMCAITLFSPDRPRIIHSDVIKLEQNSYYYLLRRYLESVYPGCEARSTFLKLMQKVNELRRLNEVIIGVYLDVNPQQVEPLLREIFDMKNH</sequence>
<dbReference type="InterPro" id="IPR013088">
    <property type="entry name" value="Znf_NHR/GATA"/>
</dbReference>
<evidence type="ECO:0000256" key="4">
    <source>
        <dbReference type="ARBA" id="ARBA00022833"/>
    </source>
</evidence>
<dbReference type="InterPro" id="IPR035500">
    <property type="entry name" value="NHR-like_dom_sf"/>
</dbReference>
<feature type="compositionally biased region" description="Polar residues" evidence="11">
    <location>
        <begin position="158"/>
        <end position="167"/>
    </location>
</feature>
<keyword evidence="5 10" id="KW-0805">Transcription regulation</keyword>
<dbReference type="Gene3D" id="3.30.50.10">
    <property type="entry name" value="Erythroid Transcription Factor GATA-1, subunit A"/>
    <property type="match status" value="1"/>
</dbReference>
<dbReference type="InterPro" id="IPR000536">
    <property type="entry name" value="Nucl_hrmn_rcpt_lig-bd"/>
</dbReference>
<keyword evidence="8 10" id="KW-0675">Receptor</keyword>
<keyword evidence="9 10" id="KW-0539">Nucleus</keyword>
<dbReference type="GO" id="GO:0008270">
    <property type="term" value="F:zinc ion binding"/>
    <property type="evidence" value="ECO:0007669"/>
    <property type="project" value="UniProtKB-KW"/>
</dbReference>
<organism evidence="14">
    <name type="scientific">Lutzomyia longipalpis</name>
    <name type="common">Sand fly</name>
    <dbReference type="NCBI Taxonomy" id="7200"/>
    <lineage>
        <taxon>Eukaryota</taxon>
        <taxon>Metazoa</taxon>
        <taxon>Ecdysozoa</taxon>
        <taxon>Arthropoda</taxon>
        <taxon>Hexapoda</taxon>
        <taxon>Insecta</taxon>
        <taxon>Pterygota</taxon>
        <taxon>Neoptera</taxon>
        <taxon>Endopterygota</taxon>
        <taxon>Diptera</taxon>
        <taxon>Nematocera</taxon>
        <taxon>Psychodoidea</taxon>
        <taxon>Psychodidae</taxon>
        <taxon>Lutzomyia</taxon>
        <taxon>Lutzomyia</taxon>
    </lineage>
</organism>
<comment type="subcellular location">
    <subcellularLocation>
        <location evidence="1 10">Nucleus</location>
    </subcellularLocation>
</comment>
<keyword evidence="3 10" id="KW-0863">Zinc-finger</keyword>
<keyword evidence="2 10" id="KW-0479">Metal-binding</keyword>
<dbReference type="GO" id="GO:0004879">
    <property type="term" value="F:nuclear receptor activity"/>
    <property type="evidence" value="ECO:0007669"/>
    <property type="project" value="TreeGrafter"/>
</dbReference>
<reference evidence="14" key="1">
    <citation type="journal article" date="2020" name="BMC">
        <title>Leishmania infection induces a limited differential gene expression in the sand fly midgut.</title>
        <authorList>
            <person name="Coutinho-Abreu I.V."/>
            <person name="Serafim T.D."/>
            <person name="Meneses C."/>
            <person name="Kamhawi S."/>
            <person name="Oliveira F."/>
            <person name="Valenzuela J.G."/>
        </authorList>
    </citation>
    <scope>NUCLEOTIDE SEQUENCE</scope>
    <source>
        <strain evidence="14">Jacobina</strain>
        <tissue evidence="14">Midgut</tissue>
    </source>
</reference>
<keyword evidence="4 10" id="KW-0862">Zinc</keyword>
<keyword evidence="7 10" id="KW-0804">Transcription</keyword>
<evidence type="ECO:0000259" key="12">
    <source>
        <dbReference type="PROSITE" id="PS51030"/>
    </source>
</evidence>
<proteinExistence type="inferred from homology"/>
<dbReference type="InterPro" id="IPR001628">
    <property type="entry name" value="Znf_hrmn_rcpt"/>
</dbReference>
<feature type="domain" description="NR LBD" evidence="13">
    <location>
        <begin position="448"/>
        <end position="667"/>
    </location>
</feature>
<dbReference type="SUPFAM" id="SSF57716">
    <property type="entry name" value="Glucocorticoid receptor-like (DNA-binding domain)"/>
    <property type="match status" value="1"/>
</dbReference>
<dbReference type="SMART" id="SM00399">
    <property type="entry name" value="ZnF_C4"/>
    <property type="match status" value="1"/>
</dbReference>
<dbReference type="GO" id="GO:0045944">
    <property type="term" value="P:positive regulation of transcription by RNA polymerase II"/>
    <property type="evidence" value="ECO:0007669"/>
    <property type="project" value="TreeGrafter"/>
</dbReference>
<feature type="region of interest" description="Disordered" evidence="11">
    <location>
        <begin position="345"/>
        <end position="375"/>
    </location>
</feature>
<name>A0A7G3ALI7_LUTLO</name>
<dbReference type="SMART" id="SM00430">
    <property type="entry name" value="HOLI"/>
    <property type="match status" value="1"/>
</dbReference>
<dbReference type="VEuPathDB" id="VectorBase:LLONM1_003311"/>
<dbReference type="PRINTS" id="PR00047">
    <property type="entry name" value="STROIDFINGER"/>
</dbReference>
<dbReference type="FunFam" id="3.30.50.10:FF:000042">
    <property type="entry name" value="Nuclear hormone receptor HR96"/>
    <property type="match status" value="1"/>
</dbReference>
<accession>A0A7G3ALI7</accession>
<dbReference type="Pfam" id="PF00105">
    <property type="entry name" value="zf-C4"/>
    <property type="match status" value="1"/>
</dbReference>
<comment type="similarity">
    <text evidence="10">Belongs to the nuclear hormone receptor family.</text>
</comment>
<dbReference type="Gene3D" id="1.10.565.10">
    <property type="entry name" value="Retinoid X Receptor"/>
    <property type="match status" value="1"/>
</dbReference>
<dbReference type="InterPro" id="IPR050234">
    <property type="entry name" value="Nuclear_hormone_rcpt_NR1"/>
</dbReference>
<evidence type="ECO:0000256" key="7">
    <source>
        <dbReference type="ARBA" id="ARBA00023163"/>
    </source>
</evidence>
<dbReference type="GO" id="GO:0000122">
    <property type="term" value="P:negative regulation of transcription by RNA polymerase II"/>
    <property type="evidence" value="ECO:0007669"/>
    <property type="project" value="TreeGrafter"/>
</dbReference>
<dbReference type="GO" id="GO:0000978">
    <property type="term" value="F:RNA polymerase II cis-regulatory region sequence-specific DNA binding"/>
    <property type="evidence" value="ECO:0007669"/>
    <property type="project" value="TreeGrafter"/>
</dbReference>
<dbReference type="GeneID" id="129786006"/>
<dbReference type="CTD" id="42993"/>
<dbReference type="OrthoDB" id="6352325at2759"/>
<protein>
    <submittedName>
        <fullName evidence="14">Putative nuclear receptor nhr-48</fullName>
    </submittedName>
</protein>
<feature type="region of interest" description="Disordered" evidence="11">
    <location>
        <begin position="134"/>
        <end position="180"/>
    </location>
</feature>
<evidence type="ECO:0000256" key="1">
    <source>
        <dbReference type="ARBA" id="ARBA00004123"/>
    </source>
</evidence>
<evidence type="ECO:0000256" key="10">
    <source>
        <dbReference type="RuleBase" id="RU004334"/>
    </source>
</evidence>
<dbReference type="EMBL" id="GITU01006189">
    <property type="protein sequence ID" value="MBC1174892.1"/>
    <property type="molecule type" value="Transcribed_RNA"/>
</dbReference>
<dbReference type="PANTHER" id="PTHR24082">
    <property type="entry name" value="NUCLEAR HORMONE RECEPTOR"/>
    <property type="match status" value="1"/>
</dbReference>
<dbReference type="PANTHER" id="PTHR24082:SF283">
    <property type="entry name" value="NUCLEAR HORMONE RECEPTOR HR96"/>
    <property type="match status" value="1"/>
</dbReference>
<evidence type="ECO:0000256" key="6">
    <source>
        <dbReference type="ARBA" id="ARBA00023125"/>
    </source>
</evidence>
<dbReference type="GO" id="GO:0006950">
    <property type="term" value="P:response to stress"/>
    <property type="evidence" value="ECO:0007669"/>
    <property type="project" value="UniProtKB-ARBA"/>
</dbReference>
<dbReference type="AlphaFoldDB" id="A0A7G3ALI7"/>
<dbReference type="PROSITE" id="PS51843">
    <property type="entry name" value="NR_LBD"/>
    <property type="match status" value="1"/>
</dbReference>
<feature type="domain" description="Nuclear receptor" evidence="12">
    <location>
        <begin position="17"/>
        <end position="92"/>
    </location>
</feature>
<evidence type="ECO:0000256" key="2">
    <source>
        <dbReference type="ARBA" id="ARBA00022723"/>
    </source>
</evidence>
<feature type="compositionally biased region" description="Low complexity" evidence="11">
    <location>
        <begin position="353"/>
        <end position="365"/>
    </location>
</feature>
<dbReference type="FunFam" id="1.10.565.10:FF:000035">
    <property type="entry name" value="Nuclear hormone receptor HR96"/>
    <property type="match status" value="1"/>
</dbReference>
<dbReference type="KEGG" id="lll:129786006"/>
<dbReference type="PROSITE" id="PS00031">
    <property type="entry name" value="NUCLEAR_REC_DBD_1"/>
    <property type="match status" value="1"/>
</dbReference>
<dbReference type="RefSeq" id="XP_055676735.1">
    <property type="nucleotide sequence ID" value="XM_055820760.1"/>
</dbReference>
<dbReference type="GO" id="GO:0030154">
    <property type="term" value="P:cell differentiation"/>
    <property type="evidence" value="ECO:0007669"/>
    <property type="project" value="TreeGrafter"/>
</dbReference>
<evidence type="ECO:0000256" key="9">
    <source>
        <dbReference type="ARBA" id="ARBA00023242"/>
    </source>
</evidence>
<evidence type="ECO:0000259" key="13">
    <source>
        <dbReference type="PROSITE" id="PS51843"/>
    </source>
</evidence>
<evidence type="ECO:0000313" key="14">
    <source>
        <dbReference type="EMBL" id="MBC1174892.1"/>
    </source>
</evidence>
<dbReference type="Pfam" id="PF00104">
    <property type="entry name" value="Hormone_recep"/>
    <property type="match status" value="1"/>
</dbReference>
<evidence type="ECO:0000256" key="8">
    <source>
        <dbReference type="ARBA" id="ARBA00023170"/>
    </source>
</evidence>
<dbReference type="CDD" id="cd06966">
    <property type="entry name" value="NR_DBD_CAR"/>
    <property type="match status" value="1"/>
</dbReference>
<dbReference type="PROSITE" id="PS51030">
    <property type="entry name" value="NUCLEAR_REC_DBD_2"/>
    <property type="match status" value="1"/>
</dbReference>
<evidence type="ECO:0000256" key="11">
    <source>
        <dbReference type="SAM" id="MobiDB-lite"/>
    </source>
</evidence>
<dbReference type="CDD" id="cd06929">
    <property type="entry name" value="NR_LBD_F1"/>
    <property type="match status" value="1"/>
</dbReference>
<evidence type="ECO:0000256" key="3">
    <source>
        <dbReference type="ARBA" id="ARBA00022771"/>
    </source>
</evidence>
<dbReference type="SUPFAM" id="SSF48508">
    <property type="entry name" value="Nuclear receptor ligand-binding domain"/>
    <property type="match status" value="1"/>
</dbReference>
<evidence type="ECO:0000256" key="5">
    <source>
        <dbReference type="ARBA" id="ARBA00023015"/>
    </source>
</evidence>
<dbReference type="GO" id="GO:0005634">
    <property type="term" value="C:nucleus"/>
    <property type="evidence" value="ECO:0007669"/>
    <property type="project" value="UniProtKB-SubCell"/>
</dbReference>